<dbReference type="PANTHER" id="PTHR43739">
    <property type="entry name" value="XYLOGLUCANASE (EUROFUNG)"/>
    <property type="match status" value="1"/>
</dbReference>
<feature type="compositionally biased region" description="Pro residues" evidence="1">
    <location>
        <begin position="38"/>
        <end position="50"/>
    </location>
</feature>
<dbReference type="SUPFAM" id="SSF110296">
    <property type="entry name" value="Oligoxyloglucan reducing end-specific cellobiohydrolase"/>
    <property type="match status" value="2"/>
</dbReference>
<dbReference type="Gene3D" id="2.130.10.10">
    <property type="entry name" value="YVTN repeat-like/Quinoprotein amine dehydrogenase"/>
    <property type="match status" value="4"/>
</dbReference>
<feature type="region of interest" description="Disordered" evidence="1">
    <location>
        <begin position="37"/>
        <end position="60"/>
    </location>
</feature>
<organism evidence="3 4">
    <name type="scientific">Candidatus Sulfuritelmatomonas gaucii</name>
    <dbReference type="NCBI Taxonomy" id="2043161"/>
    <lineage>
        <taxon>Bacteria</taxon>
        <taxon>Pseudomonadati</taxon>
        <taxon>Acidobacteriota</taxon>
        <taxon>Terriglobia</taxon>
        <taxon>Terriglobales</taxon>
        <taxon>Acidobacteriaceae</taxon>
        <taxon>Candidatus Sulfuritelmatomonas</taxon>
    </lineage>
</organism>
<proteinExistence type="predicted"/>
<evidence type="ECO:0000256" key="1">
    <source>
        <dbReference type="SAM" id="MobiDB-lite"/>
    </source>
</evidence>
<dbReference type="CDD" id="cd15482">
    <property type="entry name" value="Sialidase_non-viral"/>
    <property type="match status" value="1"/>
</dbReference>
<dbReference type="Proteomes" id="UP000239735">
    <property type="component" value="Unassembled WGS sequence"/>
</dbReference>
<dbReference type="AlphaFoldDB" id="A0A2N9M662"/>
<reference evidence="4" key="1">
    <citation type="submission" date="2018-02" db="EMBL/GenBank/DDBJ databases">
        <authorList>
            <person name="Hausmann B."/>
        </authorList>
    </citation>
    <scope>NUCLEOTIDE SEQUENCE [LARGE SCALE GENOMIC DNA]</scope>
    <source>
        <strain evidence="4">Peat soil MAG SbA5</strain>
    </source>
</reference>
<dbReference type="EMBL" id="OKRB01000144">
    <property type="protein sequence ID" value="SPE30974.1"/>
    <property type="molecule type" value="Genomic_DNA"/>
</dbReference>
<evidence type="ECO:0000313" key="4">
    <source>
        <dbReference type="Proteomes" id="UP000239735"/>
    </source>
</evidence>
<dbReference type="InterPro" id="IPR052025">
    <property type="entry name" value="Xyloglucanase_GH74"/>
</dbReference>
<keyword evidence="2" id="KW-0732">Signal</keyword>
<feature type="chain" id="PRO_5014601844" evidence="2">
    <location>
        <begin position="32"/>
        <end position="1263"/>
    </location>
</feature>
<sequence>MTNSLFARCVSLKASSTLFVALVFTFISAFATGQQPGLHPPHLNPPPLPRTSPSSRPVQQAIPANSAIPAAGPTLSLSTWSAIGPASLNSGSGLDSGRITGVAVDPTNSNTIYIAAAGGGVWKTTDGGTTWTPLTDNQTTLSMGSIAIAPTNHLKIYAGTGEANNSVDSNYGHGVLVSNDGGSTWTLETANGGFEGVDIGQIAVDPTNENVAYAAVGGYGENGNYFTNEGIWKTTDGGATWGNTTAGVEPYSKFFGWTSVVVDPNTPSIVYAGAGDIQYSTYAGYTVNGVYRSTDSGATWALLANAPNGSSNSATGRIALAVSPAANSAGHHVLYVAVDSISSGGLLYLQRSDNADATTPTFTNLTSGTPNFMGSQGWYDIGFNVDSAGVVYAAGVSYGSNILRSTNFGVTWNDITVISGVEPHTDHHAIVFDSSNRMLLGNDGGIWRYDSTVPSWTDLNGNLNTIQFEGIGLHPTSATTVVGGSQDNGTELYSNNTVWTQTDGGDGGIAQFSQTSPSRCYDIHPVESFGPTEFFRRSDDGCQTWTPETSGFVNTFSDFYPPFVVDPTNGNHLLVGLDRVYETTNGATAWTAISTPGSNGFNNVVNDNNNTLDTVALAPANGPNPEVIYAATGDSNGGSLIFVSTDDGAVWNEEDLPCLASGHFSSGCRVNQIVTDPDDTTGQTAIAVTNNFTGGGQHVYRTINAGATWIDISSNLPDLPTWSAQVDTDVSHTIYISNDTAVYSSPNPYSTWTAYGTGLPSAQGYDLELNRSLHVLAVGTHGRGAWEILTPSGGNSPATMVSPTPSSTLTGASTTFSWNPGSGGTLTYYLWVGTSAGGYDLANTGPFTGTSATVTLPTSGATIYVRLWTLINGGAIQLHNDYTYIEATPAAGAITSPSPGSTLLSASTTFNWNAGTGGVTAYYLWVGTTAGGYDLANTGPFTGTSATVNLPTSGATIYVRLWTFINGGAIQLHNDYTYIEATPAAGAVTSPLPGSTLLSASTTFNWSAGTGGVTAYYLWIGTTAGGYDLANQGPFTGTSATVTLPTSGATIHVRLWTLINGGAIQLHNDYTYTEATPAAGVITSPAPSSTLTGASTTFNWNAGTGGVTAYFLWVGTTAGGYDLANQGPFTGTSATVTLPTSGATIHVRLWTLINGGAIQLHNDYTYIEATPAAGVITSPAPSSKLTSASTTFNWNAGTGGVTAYYLWIGTTAGGYDLANMGPISGTSATVTLPTNGATIHVRLWTWINGTPLDNDYTYTEAGP</sequence>
<protein>
    <submittedName>
        <fullName evidence="3">Putative Glycosyl hydrolase</fullName>
    </submittedName>
</protein>
<evidence type="ECO:0000313" key="3">
    <source>
        <dbReference type="EMBL" id="SPE30974.1"/>
    </source>
</evidence>
<feature type="signal peptide" evidence="2">
    <location>
        <begin position="1"/>
        <end position="31"/>
    </location>
</feature>
<dbReference type="GO" id="GO:0010411">
    <property type="term" value="P:xyloglucan metabolic process"/>
    <property type="evidence" value="ECO:0007669"/>
    <property type="project" value="TreeGrafter"/>
</dbReference>
<dbReference type="OrthoDB" id="9764804at2"/>
<name>A0A2N9M662_9BACT</name>
<keyword evidence="3" id="KW-0378">Hydrolase</keyword>
<dbReference type="PANTHER" id="PTHR43739:SF5">
    <property type="entry name" value="EXO-ALPHA-SIALIDASE"/>
    <property type="match status" value="1"/>
</dbReference>
<evidence type="ECO:0000256" key="2">
    <source>
        <dbReference type="SAM" id="SignalP"/>
    </source>
</evidence>
<dbReference type="GO" id="GO:0016787">
    <property type="term" value="F:hydrolase activity"/>
    <property type="evidence" value="ECO:0007669"/>
    <property type="project" value="UniProtKB-KW"/>
</dbReference>
<accession>A0A2N9M662</accession>
<gene>
    <name evidence="3" type="ORF">SBA5_820001</name>
</gene>
<dbReference type="InterPro" id="IPR015943">
    <property type="entry name" value="WD40/YVTN_repeat-like_dom_sf"/>
</dbReference>